<comment type="caution">
    <text evidence="8">The sequence shown here is derived from an EMBL/GenBank/DDBJ whole genome shotgun (WGS) entry which is preliminary data.</text>
</comment>
<dbReference type="CDD" id="cd07135">
    <property type="entry name" value="ALDH_F14-YMR110C"/>
    <property type="match status" value="1"/>
</dbReference>
<dbReference type="GO" id="GO:0006888">
    <property type="term" value="P:endoplasmic reticulum to Golgi vesicle-mediated transport"/>
    <property type="evidence" value="ECO:0007669"/>
    <property type="project" value="InterPro"/>
</dbReference>
<accession>A0A507BB42</accession>
<sequence>MDPKIQIPDYEATPVASIPNICATVRATFSSNRTKDLEWRKIQLRKLYWALTDFTPKLVAALKKDLNKSEYEAYLTEIDWVKNDCTYLLKHLDSYAKDSKIGSPELSIAFAPTRMRYRKEPLGATLIIGTYNYPVMLLLAPFTGAIAAGCTAVLKPSESAPATAMAIKEMIEDRLDNSAFTVVNGMVGETGALLNEKWDKIFYTGGASVAKIIAKKAAETLTPVTLELGGQNPAFVTRHANVKLAARRMLWSKALNAGQVCLSQNYVLAEKPIVDDLVKAFNEAFEDFFPNGAKDSELVHVINERHFLRLKNMLDKTKGKIVMGGKMDQSTLFMEPTAVLVDSPEDITVQEESFGPIFAILPVDNLAQAIEIANEVYRTPLASFSFGSKEDHQTVLGHTTSGGTTLNDSFSHASFSNVSFGGVGESGMGSYRGKASFDCFTHQRVVADVPSWMEPFLRVRYMPYKWGELKRFRLLTSDSPDFDREGRVIKGLGYWLKFVLTLGASGTGGGGGSGAKALLLQSYHRQESATTGYTHPNSDGDNSTINRLPRRNRQKCMPMPTSILNLVLVHFHFHGEDAPKLTLTPSRPQNNPLHISIFPSYEPSGPNTPAAPLRTPLQFSLLLSSTLDVFELRARAAAQQDGGGGATRLSGDLGLLHAVDDRLAAYGFETNTGVKMVAVVDMRGRSSRAVTGPAVGAGGGGGGAAVGLREGEVKPVFKAMQAAYVQLLQNPFFDPDEHSPPGGRGGHRITSKKFGEAMRRIGENWAPGVTNL</sequence>
<evidence type="ECO:0000256" key="1">
    <source>
        <dbReference type="ARBA" id="ARBA00009986"/>
    </source>
</evidence>
<dbReference type="Gene3D" id="3.30.450.70">
    <property type="match status" value="1"/>
</dbReference>
<gene>
    <name evidence="8" type="ORF">E0L32_000178</name>
</gene>
<evidence type="ECO:0000256" key="2">
    <source>
        <dbReference type="ARBA" id="ARBA00022746"/>
    </source>
</evidence>
<dbReference type="Gene3D" id="3.40.605.10">
    <property type="entry name" value="Aldehyde Dehydrogenase, Chain A, domain 1"/>
    <property type="match status" value="1"/>
</dbReference>
<dbReference type="EMBL" id="SKBQ01000001">
    <property type="protein sequence ID" value="TPX15844.1"/>
    <property type="molecule type" value="Genomic_DNA"/>
</dbReference>
<dbReference type="InterPro" id="IPR006722">
    <property type="entry name" value="Sedlin"/>
</dbReference>
<evidence type="ECO:0000256" key="6">
    <source>
        <dbReference type="ARBA" id="ARBA00082640"/>
    </source>
</evidence>
<dbReference type="FunCoup" id="A0A507BB42">
    <property type="interactions" value="450"/>
</dbReference>
<evidence type="ECO:0000259" key="7">
    <source>
        <dbReference type="Pfam" id="PF00171"/>
    </source>
</evidence>
<dbReference type="InterPro" id="IPR012394">
    <property type="entry name" value="Aldehyde_DH_NAD(P)"/>
</dbReference>
<proteinExistence type="inferred from homology"/>
<dbReference type="RefSeq" id="XP_030997555.1">
    <property type="nucleotide sequence ID" value="XM_031135888.1"/>
</dbReference>
<dbReference type="GO" id="GO:0016117">
    <property type="term" value="P:carotenoid biosynthetic process"/>
    <property type="evidence" value="ECO:0007669"/>
    <property type="project" value="UniProtKB-KW"/>
</dbReference>
<evidence type="ECO:0000256" key="3">
    <source>
        <dbReference type="ARBA" id="ARBA00023002"/>
    </source>
</evidence>
<dbReference type="OrthoDB" id="440325at2759"/>
<comment type="similarity">
    <text evidence="1">Belongs to the aldehyde dehydrogenase family.</text>
</comment>
<reference evidence="8 9" key="1">
    <citation type="submission" date="2019-06" db="EMBL/GenBank/DDBJ databases">
        <title>Draft genome sequence of the filamentous fungus Phialemoniopsis curvata isolated from diesel fuel.</title>
        <authorList>
            <person name="Varaljay V.A."/>
            <person name="Lyon W.J."/>
            <person name="Crouch A.L."/>
            <person name="Drake C.E."/>
            <person name="Hollomon J.M."/>
            <person name="Nadeau L.J."/>
            <person name="Nunn H.S."/>
            <person name="Stevenson B.S."/>
            <person name="Bojanowski C.L."/>
            <person name="Crookes-Goodson W.J."/>
        </authorList>
    </citation>
    <scope>NUCLEOTIDE SEQUENCE [LARGE SCALE GENOMIC DNA]</scope>
    <source>
        <strain evidence="8 9">D216</strain>
    </source>
</reference>
<keyword evidence="9" id="KW-1185">Reference proteome</keyword>
<dbReference type="GO" id="GO:0004029">
    <property type="term" value="F:aldehyde dehydrogenase (NAD+) activity"/>
    <property type="evidence" value="ECO:0007669"/>
    <property type="project" value="TreeGrafter"/>
</dbReference>
<dbReference type="InterPro" id="IPR011012">
    <property type="entry name" value="Longin-like_dom_sf"/>
</dbReference>
<dbReference type="FunFam" id="3.40.605.10:FF:000004">
    <property type="entry name" value="Aldehyde dehydrogenase"/>
    <property type="match status" value="1"/>
</dbReference>
<dbReference type="SUPFAM" id="SSF64356">
    <property type="entry name" value="SNARE-like"/>
    <property type="match status" value="1"/>
</dbReference>
<organism evidence="8 9">
    <name type="scientific">Thyridium curvatum</name>
    <dbReference type="NCBI Taxonomy" id="1093900"/>
    <lineage>
        <taxon>Eukaryota</taxon>
        <taxon>Fungi</taxon>
        <taxon>Dikarya</taxon>
        <taxon>Ascomycota</taxon>
        <taxon>Pezizomycotina</taxon>
        <taxon>Sordariomycetes</taxon>
        <taxon>Sordariomycetidae</taxon>
        <taxon>Thyridiales</taxon>
        <taxon>Thyridiaceae</taxon>
        <taxon>Thyridium</taxon>
    </lineage>
</organism>
<evidence type="ECO:0000313" key="8">
    <source>
        <dbReference type="EMBL" id="TPX15844.1"/>
    </source>
</evidence>
<dbReference type="STRING" id="1093900.A0A507BB42"/>
<dbReference type="InParanoid" id="A0A507BB42"/>
<name>A0A507BB42_9PEZI</name>
<keyword evidence="3" id="KW-0560">Oxidoreductase</keyword>
<dbReference type="GO" id="GO:0006081">
    <property type="term" value="P:aldehyde metabolic process"/>
    <property type="evidence" value="ECO:0007669"/>
    <property type="project" value="InterPro"/>
</dbReference>
<dbReference type="Proteomes" id="UP000319257">
    <property type="component" value="Unassembled WGS sequence"/>
</dbReference>
<dbReference type="InterPro" id="IPR016162">
    <property type="entry name" value="Ald_DH_N"/>
</dbReference>
<dbReference type="InterPro" id="IPR016163">
    <property type="entry name" value="Ald_DH_C"/>
</dbReference>
<dbReference type="PANTHER" id="PTHR43570:SF11">
    <property type="entry name" value="ALDEHYDE DEHYDROGENASE"/>
    <property type="match status" value="1"/>
</dbReference>
<evidence type="ECO:0000313" key="9">
    <source>
        <dbReference type="Proteomes" id="UP000319257"/>
    </source>
</evidence>
<dbReference type="Pfam" id="PF04628">
    <property type="entry name" value="Sedlin_N"/>
    <property type="match status" value="1"/>
</dbReference>
<dbReference type="SUPFAM" id="SSF53720">
    <property type="entry name" value="ALDH-like"/>
    <property type="match status" value="1"/>
</dbReference>
<feature type="domain" description="Aldehyde dehydrogenase" evidence="7">
    <location>
        <begin position="16"/>
        <end position="446"/>
    </location>
</feature>
<dbReference type="Gene3D" id="3.40.309.10">
    <property type="entry name" value="Aldehyde Dehydrogenase, Chain A, domain 2"/>
    <property type="match status" value="1"/>
</dbReference>
<evidence type="ECO:0000256" key="5">
    <source>
        <dbReference type="ARBA" id="ARBA00071369"/>
    </source>
</evidence>
<dbReference type="InterPro" id="IPR016161">
    <property type="entry name" value="Ald_DH/histidinol_DH"/>
</dbReference>
<dbReference type="GO" id="GO:0005737">
    <property type="term" value="C:cytoplasm"/>
    <property type="evidence" value="ECO:0007669"/>
    <property type="project" value="TreeGrafter"/>
</dbReference>
<protein>
    <recommendedName>
        <fullName evidence="5">Beta-apo-4'-carotenal oxygenase</fullName>
        <ecNumber evidence="4">1.2.1.82</ecNumber>
    </recommendedName>
    <alternativeName>
        <fullName evidence="6">Beta-apo-4'-carotenal dehydrogenase</fullName>
    </alternativeName>
</protein>
<dbReference type="InterPro" id="IPR015590">
    <property type="entry name" value="Aldehyde_DH_dom"/>
</dbReference>
<dbReference type="AlphaFoldDB" id="A0A507BB42"/>
<dbReference type="GeneID" id="41967625"/>
<evidence type="ECO:0000256" key="4">
    <source>
        <dbReference type="ARBA" id="ARBA00066967"/>
    </source>
</evidence>
<keyword evidence="2" id="KW-0125">Carotenoid biosynthesis</keyword>
<dbReference type="EC" id="1.2.1.82" evidence="4"/>
<dbReference type="PANTHER" id="PTHR43570">
    <property type="entry name" value="ALDEHYDE DEHYDROGENASE"/>
    <property type="match status" value="1"/>
</dbReference>
<dbReference type="Pfam" id="PF00171">
    <property type="entry name" value="Aldedh"/>
    <property type="match status" value="1"/>
</dbReference>